<proteinExistence type="predicted"/>
<evidence type="ECO:0000256" key="5">
    <source>
        <dbReference type="ARBA" id="ARBA00023136"/>
    </source>
</evidence>
<dbReference type="STRING" id="28034.BFX07_15270"/>
<evidence type="ECO:0000256" key="4">
    <source>
        <dbReference type="ARBA" id="ARBA00022989"/>
    </source>
</evidence>
<name>A0A1W1WF94_SULTA</name>
<gene>
    <name evidence="7" type="ORF">SAMN00768000_1952</name>
</gene>
<keyword evidence="2" id="KW-1003">Cell membrane</keyword>
<protein>
    <recommendedName>
        <fullName evidence="9">Phosphate-starvation-inducible E</fullName>
    </recommendedName>
</protein>
<feature type="transmembrane region" description="Helical" evidence="6">
    <location>
        <begin position="121"/>
        <end position="140"/>
    </location>
</feature>
<keyword evidence="5 6" id="KW-0472">Membrane</keyword>
<sequence>MMATTILDKRMMTTKRCMFESWLWGSVTAAFTIATVLVLADTFWLWIVNAHHLLTALHASIDPLMLAFLFAELAHTARVMQSTHHIRPELIITLASLASVRHLLVLLTVEGHPNFQQIWESGVLTAVFVIIWMIAAYVTARLPQSTSHSSGTPEP</sequence>
<feature type="transmembrane region" description="Helical" evidence="6">
    <location>
        <begin position="21"/>
        <end position="47"/>
    </location>
</feature>
<dbReference type="Proteomes" id="UP000192660">
    <property type="component" value="Unassembled WGS sequence"/>
</dbReference>
<reference evidence="8" key="1">
    <citation type="submission" date="2017-04" db="EMBL/GenBank/DDBJ databases">
        <authorList>
            <person name="Varghese N."/>
            <person name="Submissions S."/>
        </authorList>
    </citation>
    <scope>NUCLEOTIDE SEQUENCE [LARGE SCALE GENOMIC DNA]</scope>
    <source>
        <strain evidence="8">DSM 9293</strain>
    </source>
</reference>
<keyword evidence="3 6" id="KW-0812">Transmembrane</keyword>
<evidence type="ECO:0000256" key="6">
    <source>
        <dbReference type="SAM" id="Phobius"/>
    </source>
</evidence>
<keyword evidence="8" id="KW-1185">Reference proteome</keyword>
<dbReference type="InterPro" id="IPR020948">
    <property type="entry name" value="P_starv_induced_PsiE-like"/>
</dbReference>
<dbReference type="Pfam" id="PF06146">
    <property type="entry name" value="PsiE"/>
    <property type="match status" value="1"/>
</dbReference>
<organism evidence="7 8">
    <name type="scientific">Sulfobacillus thermosulfidooxidans (strain DSM 9293 / VKM B-1269 / AT-1)</name>
    <dbReference type="NCBI Taxonomy" id="929705"/>
    <lineage>
        <taxon>Bacteria</taxon>
        <taxon>Bacillati</taxon>
        <taxon>Bacillota</taxon>
        <taxon>Clostridia</taxon>
        <taxon>Eubacteriales</taxon>
        <taxon>Clostridiales Family XVII. Incertae Sedis</taxon>
        <taxon>Sulfobacillus</taxon>
    </lineage>
</organism>
<dbReference type="GO" id="GO:0005886">
    <property type="term" value="C:plasma membrane"/>
    <property type="evidence" value="ECO:0007669"/>
    <property type="project" value="UniProtKB-SubCell"/>
</dbReference>
<dbReference type="EMBL" id="FWWY01000001">
    <property type="protein sequence ID" value="SMC04981.1"/>
    <property type="molecule type" value="Genomic_DNA"/>
</dbReference>
<keyword evidence="4 6" id="KW-1133">Transmembrane helix</keyword>
<comment type="subcellular location">
    <subcellularLocation>
        <location evidence="1">Cell membrane</location>
        <topology evidence="1">Multi-pass membrane protein</topology>
    </subcellularLocation>
</comment>
<evidence type="ECO:0000313" key="8">
    <source>
        <dbReference type="Proteomes" id="UP000192660"/>
    </source>
</evidence>
<evidence type="ECO:0008006" key="9">
    <source>
        <dbReference type="Google" id="ProtNLM"/>
    </source>
</evidence>
<dbReference type="AlphaFoldDB" id="A0A1W1WF94"/>
<feature type="transmembrane region" description="Helical" evidence="6">
    <location>
        <begin position="53"/>
        <end position="70"/>
    </location>
</feature>
<evidence type="ECO:0000256" key="2">
    <source>
        <dbReference type="ARBA" id="ARBA00022475"/>
    </source>
</evidence>
<evidence type="ECO:0000256" key="1">
    <source>
        <dbReference type="ARBA" id="ARBA00004651"/>
    </source>
</evidence>
<evidence type="ECO:0000313" key="7">
    <source>
        <dbReference type="EMBL" id="SMC04981.1"/>
    </source>
</evidence>
<accession>A0A1W1WF94</accession>
<evidence type="ECO:0000256" key="3">
    <source>
        <dbReference type="ARBA" id="ARBA00022692"/>
    </source>
</evidence>